<dbReference type="InterPro" id="IPR050237">
    <property type="entry name" value="ATP-dep_AMP-bd_enzyme"/>
</dbReference>
<name>A0A9D1UMZ6_9FIRM</name>
<dbReference type="PROSITE" id="PS00455">
    <property type="entry name" value="AMP_BINDING"/>
    <property type="match status" value="1"/>
</dbReference>
<sequence>MERFSLFRHAPDRLLAINEDGTHLSYRDLEEAAAQLSRWAGSGKLLFLLCENTPGTLLGYLGCLRTGLVPLLLDAHMDSALFAQLLDCYHPAFVYAPSDCALVEEMGQPVGVIRDSALYATGREGPALHPDLALLLTTSGSTGSPKLVRLSETNLMANAQSIAQYLELDQHERPITCLPMSYSYGMSIVNSHVLVGAPILLTRKGLLERGFWDFAAKEGATSLAGVPYTYEMYRRIGLQEMDLPALKTVTQAGGKLTLALHQSFASWAEKTGRRFFVMYGQTEAAPRMGYLPAERAVEKCGSMGIPIPGGTFQLLDVQDQVIQESDTVGELLYRGPNVAMGYAQQADDLALGDEWGGVLHTGDMAKRDADGFYYIVGRKKRFLKLYGNRVNLDELERMLAEPFPGVGFACTGHDDDLRIFSDLKDETQIRQAEDYLAHRTNLPHKLFHIIPIDAIPKNEAGKTLYSRLPD</sequence>
<dbReference type="EMBL" id="DXGA01000046">
    <property type="protein sequence ID" value="HIW93328.1"/>
    <property type="molecule type" value="Genomic_DNA"/>
</dbReference>
<comment type="caution">
    <text evidence="2">The sequence shown here is derived from an EMBL/GenBank/DDBJ whole genome shotgun (WGS) entry which is preliminary data.</text>
</comment>
<reference evidence="2" key="2">
    <citation type="submission" date="2021-04" db="EMBL/GenBank/DDBJ databases">
        <authorList>
            <person name="Gilroy R."/>
        </authorList>
    </citation>
    <scope>NUCLEOTIDE SEQUENCE</scope>
    <source>
        <strain evidence="2">ChiGjej6B6-1540</strain>
    </source>
</reference>
<dbReference type="PANTHER" id="PTHR43767:SF1">
    <property type="entry name" value="NONRIBOSOMAL PEPTIDE SYNTHASE PES1 (EUROFUNG)-RELATED"/>
    <property type="match status" value="1"/>
</dbReference>
<proteinExistence type="predicted"/>
<dbReference type="InterPro" id="IPR042099">
    <property type="entry name" value="ANL_N_sf"/>
</dbReference>
<dbReference type="Pfam" id="PF00501">
    <property type="entry name" value="AMP-binding"/>
    <property type="match status" value="1"/>
</dbReference>
<accession>A0A9D1UMZ6</accession>
<dbReference type="InterPro" id="IPR020845">
    <property type="entry name" value="AMP-binding_CS"/>
</dbReference>
<reference evidence="2" key="1">
    <citation type="journal article" date="2021" name="PeerJ">
        <title>Extensive microbial diversity within the chicken gut microbiome revealed by metagenomics and culture.</title>
        <authorList>
            <person name="Gilroy R."/>
            <person name="Ravi A."/>
            <person name="Getino M."/>
            <person name="Pursley I."/>
            <person name="Horton D.L."/>
            <person name="Alikhan N.F."/>
            <person name="Baker D."/>
            <person name="Gharbi K."/>
            <person name="Hall N."/>
            <person name="Watson M."/>
            <person name="Adriaenssens E.M."/>
            <person name="Foster-Nyarko E."/>
            <person name="Jarju S."/>
            <person name="Secka A."/>
            <person name="Antonio M."/>
            <person name="Oren A."/>
            <person name="Chaudhuri R.R."/>
            <person name="La Ragione R."/>
            <person name="Hildebrand F."/>
            <person name="Pallen M.J."/>
        </authorList>
    </citation>
    <scope>NUCLEOTIDE SEQUENCE</scope>
    <source>
        <strain evidence="2">ChiGjej6B6-1540</strain>
    </source>
</reference>
<protein>
    <submittedName>
        <fullName evidence="2">AMP-binding protein</fullName>
    </submittedName>
</protein>
<dbReference type="InterPro" id="IPR000873">
    <property type="entry name" value="AMP-dep_synth/lig_dom"/>
</dbReference>
<dbReference type="PANTHER" id="PTHR43767">
    <property type="entry name" value="LONG-CHAIN-FATTY-ACID--COA LIGASE"/>
    <property type="match status" value="1"/>
</dbReference>
<evidence type="ECO:0000259" key="1">
    <source>
        <dbReference type="Pfam" id="PF00501"/>
    </source>
</evidence>
<gene>
    <name evidence="2" type="ORF">H9868_02175</name>
</gene>
<evidence type="ECO:0000313" key="3">
    <source>
        <dbReference type="Proteomes" id="UP000824192"/>
    </source>
</evidence>
<dbReference type="Gene3D" id="3.40.50.12780">
    <property type="entry name" value="N-terminal domain of ligase-like"/>
    <property type="match status" value="1"/>
</dbReference>
<dbReference type="AlphaFoldDB" id="A0A9D1UMZ6"/>
<dbReference type="SUPFAM" id="SSF56801">
    <property type="entry name" value="Acetyl-CoA synthetase-like"/>
    <property type="match status" value="1"/>
</dbReference>
<evidence type="ECO:0000313" key="2">
    <source>
        <dbReference type="EMBL" id="HIW93328.1"/>
    </source>
</evidence>
<feature type="domain" description="AMP-dependent synthetase/ligase" evidence="1">
    <location>
        <begin position="10"/>
        <end position="342"/>
    </location>
</feature>
<dbReference type="Proteomes" id="UP000824192">
    <property type="component" value="Unassembled WGS sequence"/>
</dbReference>
<organism evidence="2 3">
    <name type="scientific">Candidatus Flavonifractor merdipullorum</name>
    <dbReference type="NCBI Taxonomy" id="2838590"/>
    <lineage>
        <taxon>Bacteria</taxon>
        <taxon>Bacillati</taxon>
        <taxon>Bacillota</taxon>
        <taxon>Clostridia</taxon>
        <taxon>Eubacteriales</taxon>
        <taxon>Oscillospiraceae</taxon>
        <taxon>Flavonifractor</taxon>
    </lineage>
</organism>